<dbReference type="InterPro" id="IPR004364">
    <property type="entry name" value="Aa-tRNA-synt_II"/>
</dbReference>
<accession>A0A8X6HW59</accession>
<keyword evidence="9" id="KW-1185">Reference proteome</keyword>
<evidence type="ECO:0000256" key="3">
    <source>
        <dbReference type="ARBA" id="ARBA00022741"/>
    </source>
</evidence>
<dbReference type="Gene3D" id="2.40.50.140">
    <property type="entry name" value="Nucleic acid-binding proteins"/>
    <property type="match status" value="1"/>
</dbReference>
<feature type="domain" description="Aminoacyl-transfer RNA synthetases class-II family profile" evidence="7">
    <location>
        <begin position="168"/>
        <end position="546"/>
    </location>
</feature>
<dbReference type="EMBL" id="BMAO01036441">
    <property type="protein sequence ID" value="GFR10759.1"/>
    <property type="molecule type" value="Genomic_DNA"/>
</dbReference>
<dbReference type="PANTHER" id="PTHR22594:SF5">
    <property type="entry name" value="ASPARTATE--TRNA LIGASE, MITOCHONDRIAL"/>
    <property type="match status" value="1"/>
</dbReference>
<dbReference type="InterPro" id="IPR047089">
    <property type="entry name" value="Asp-tRNA-ligase_1_N"/>
</dbReference>
<keyword evidence="4" id="KW-0067">ATP-binding</keyword>
<dbReference type="InterPro" id="IPR004524">
    <property type="entry name" value="Asp-tRNA-ligase_1"/>
</dbReference>
<comment type="similarity">
    <text evidence="1">Belongs to the class-II aminoacyl-tRNA synthetase family. Type 1 subfamily.</text>
</comment>
<keyword evidence="3" id="KW-0547">Nucleotide-binding</keyword>
<dbReference type="Pfam" id="PF01336">
    <property type="entry name" value="tRNA_anti-codon"/>
    <property type="match status" value="1"/>
</dbReference>
<evidence type="ECO:0000256" key="6">
    <source>
        <dbReference type="ARBA" id="ARBA00023146"/>
    </source>
</evidence>
<keyword evidence="2 8" id="KW-0436">Ligase</keyword>
<dbReference type="PRINTS" id="PR01042">
    <property type="entry name" value="TRNASYNTHASP"/>
</dbReference>
<evidence type="ECO:0000313" key="8">
    <source>
        <dbReference type="EMBL" id="GFR10759.1"/>
    </source>
</evidence>
<dbReference type="GO" id="GO:0003676">
    <property type="term" value="F:nucleic acid binding"/>
    <property type="evidence" value="ECO:0007669"/>
    <property type="project" value="InterPro"/>
</dbReference>
<dbReference type="AlphaFoldDB" id="A0A8X6HW59"/>
<dbReference type="SUPFAM" id="SSF55261">
    <property type="entry name" value="GAD domain-like"/>
    <property type="match status" value="1"/>
</dbReference>
<dbReference type="GO" id="GO:0005524">
    <property type="term" value="F:ATP binding"/>
    <property type="evidence" value="ECO:0007669"/>
    <property type="project" value="UniProtKB-KW"/>
</dbReference>
<dbReference type="CDD" id="cd04317">
    <property type="entry name" value="EcAspRS_like_N"/>
    <property type="match status" value="1"/>
</dbReference>
<evidence type="ECO:0000313" key="9">
    <source>
        <dbReference type="Proteomes" id="UP000887116"/>
    </source>
</evidence>
<organism evidence="8 9">
    <name type="scientific">Trichonephila clavata</name>
    <name type="common">Joro spider</name>
    <name type="synonym">Nephila clavata</name>
    <dbReference type="NCBI Taxonomy" id="2740835"/>
    <lineage>
        <taxon>Eukaryota</taxon>
        <taxon>Metazoa</taxon>
        <taxon>Ecdysozoa</taxon>
        <taxon>Arthropoda</taxon>
        <taxon>Chelicerata</taxon>
        <taxon>Arachnida</taxon>
        <taxon>Araneae</taxon>
        <taxon>Araneomorphae</taxon>
        <taxon>Entelegynae</taxon>
        <taxon>Araneoidea</taxon>
        <taxon>Nephilidae</taxon>
        <taxon>Trichonephila</taxon>
    </lineage>
</organism>
<dbReference type="InterPro" id="IPR006195">
    <property type="entry name" value="aa-tRNA-synth_II"/>
</dbReference>
<dbReference type="InterPro" id="IPR012340">
    <property type="entry name" value="NA-bd_OB-fold"/>
</dbReference>
<dbReference type="PROSITE" id="PS50862">
    <property type="entry name" value="AA_TRNA_LIGASE_II"/>
    <property type="match status" value="1"/>
</dbReference>
<dbReference type="GO" id="GO:0004815">
    <property type="term" value="F:aspartate-tRNA ligase activity"/>
    <property type="evidence" value="ECO:0007669"/>
    <property type="project" value="TreeGrafter"/>
</dbReference>
<evidence type="ECO:0000256" key="2">
    <source>
        <dbReference type="ARBA" id="ARBA00022598"/>
    </source>
</evidence>
<gene>
    <name evidence="8" type="primary">DARS2</name>
    <name evidence="8" type="ORF">TNCT_125431</name>
</gene>
<dbReference type="SUPFAM" id="SSF55681">
    <property type="entry name" value="Class II aaRS and biotin synthetases"/>
    <property type="match status" value="1"/>
</dbReference>
<dbReference type="InterPro" id="IPR004365">
    <property type="entry name" value="NA-bd_OB_tRNA"/>
</dbReference>
<keyword evidence="6" id="KW-0030">Aminoacyl-tRNA synthetase</keyword>
<dbReference type="Pfam" id="PF00152">
    <property type="entry name" value="tRNA-synt_2"/>
    <property type="match status" value="1"/>
</dbReference>
<dbReference type="InterPro" id="IPR004115">
    <property type="entry name" value="GAD-like_sf"/>
</dbReference>
<dbReference type="GO" id="GO:0005739">
    <property type="term" value="C:mitochondrion"/>
    <property type="evidence" value="ECO:0007669"/>
    <property type="project" value="TreeGrafter"/>
</dbReference>
<dbReference type="HAMAP" id="MF_00044">
    <property type="entry name" value="Asp_tRNA_synth_type1"/>
    <property type="match status" value="1"/>
</dbReference>
<protein>
    <submittedName>
        <fullName evidence="8">Aspartate--tRNA ligase, mitochondrial</fullName>
    </submittedName>
</protein>
<dbReference type="Proteomes" id="UP000887116">
    <property type="component" value="Unassembled WGS sequence"/>
</dbReference>
<evidence type="ECO:0000259" key="7">
    <source>
        <dbReference type="PROSITE" id="PS50862"/>
    </source>
</evidence>
<name>A0A8X6HW59_TRICU</name>
<dbReference type="InterPro" id="IPR045864">
    <property type="entry name" value="aa-tRNA-synth_II/BPL/LPL"/>
</dbReference>
<keyword evidence="5" id="KW-0648">Protein biosynthesis</keyword>
<dbReference type="InterPro" id="IPR002312">
    <property type="entry name" value="Asp/Asn-tRNA-synth_IIb"/>
</dbReference>
<dbReference type="GO" id="GO:0006422">
    <property type="term" value="P:aspartyl-tRNA aminoacylation"/>
    <property type="evidence" value="ECO:0007669"/>
    <property type="project" value="TreeGrafter"/>
</dbReference>
<evidence type="ECO:0000256" key="4">
    <source>
        <dbReference type="ARBA" id="ARBA00022840"/>
    </source>
</evidence>
<reference evidence="8" key="1">
    <citation type="submission" date="2020-07" db="EMBL/GenBank/DDBJ databases">
        <title>Multicomponent nature underlies the extraordinary mechanical properties of spider dragline silk.</title>
        <authorList>
            <person name="Kono N."/>
            <person name="Nakamura H."/>
            <person name="Mori M."/>
            <person name="Yoshida Y."/>
            <person name="Ohtoshi R."/>
            <person name="Malay A.D."/>
            <person name="Moran D.A.P."/>
            <person name="Tomita M."/>
            <person name="Numata K."/>
            <person name="Arakawa K."/>
        </authorList>
    </citation>
    <scope>NUCLEOTIDE SEQUENCE</scope>
</reference>
<dbReference type="PANTHER" id="PTHR22594">
    <property type="entry name" value="ASPARTYL/LYSYL-TRNA SYNTHETASE"/>
    <property type="match status" value="1"/>
</dbReference>
<proteinExistence type="inferred from homology"/>
<dbReference type="SUPFAM" id="SSF50249">
    <property type="entry name" value="Nucleic acid-binding proteins"/>
    <property type="match status" value="1"/>
</dbReference>
<evidence type="ECO:0000256" key="5">
    <source>
        <dbReference type="ARBA" id="ARBA00022917"/>
    </source>
</evidence>
<evidence type="ECO:0000256" key="1">
    <source>
        <dbReference type="ARBA" id="ARBA00006303"/>
    </source>
</evidence>
<dbReference type="Gene3D" id="3.30.930.10">
    <property type="entry name" value="Bira Bifunctional Protein, Domain 2"/>
    <property type="match status" value="2"/>
</dbReference>
<dbReference type="OrthoDB" id="439710at2759"/>
<sequence length="579" mass="65765">MHLHNFRFYLRNPVLINLCRRFCSCVNSFTWRSHTCGELNSNHVGQEVTLCGWTTYQRCDKFIILRDAYGLTQIIFNDIENLSQKYVVSLPLESVIQVSGIVKKRPPKDVNKKMPTGEIEVEATNVKLLNSSIPKLPVTSKDQEKIHESTNYKYRYLSLRCNKIQENLRIRSKVLMKIRAFLHDHNGFVDIETPTLFKKTPGGAKEFIVPTKFPGKFYSLTQSPQQFKQLLMVGMYDRYFQIARCYRNEGTKADRQPEFTQVDIELSFTTVKDIQNLIEKLIKYSWPPEKGDIKIPFTCLKYEDAIHYYGTDKPDLRYEMKLQDLTLDLKDSGLKIAAQSNSDPDFISSCLVIPHGSKLLKNREIKDIQKSTESVAFIPISVKDDFTWSSSISKHINVETQQNISQKLICASGDLILLAIGKSMPTRTFLGKTRVRILESAHHPFTAPHAEDIDLIYSNPSKARSLHYDLVLNGQEIGGGSIRIHDANLQKFILEDVLKEDPTDLQHLLDALHSGCPPHGGIALGIDRMLAIMCGCQSITEVIAFPKSLDGKDLMSGAPCSLSSQDKVLYHIEPILPKQ</sequence>
<comment type="caution">
    <text evidence="8">The sequence shown here is derived from an EMBL/GenBank/DDBJ whole genome shotgun (WGS) entry which is preliminary data.</text>
</comment>